<comment type="caution">
    <text evidence="2">The sequence shown here is derived from an EMBL/GenBank/DDBJ whole genome shotgun (WGS) entry which is preliminary data.</text>
</comment>
<proteinExistence type="predicted"/>
<dbReference type="Proteomes" id="UP000638263">
    <property type="component" value="Unassembled WGS sequence"/>
</dbReference>
<evidence type="ECO:0000313" key="2">
    <source>
        <dbReference type="EMBL" id="GGL38820.1"/>
    </source>
</evidence>
<gene>
    <name evidence="2" type="ORF">GCM10011588_61800</name>
</gene>
<dbReference type="EMBL" id="BMMH01000022">
    <property type="protein sequence ID" value="GGL38820.1"/>
    <property type="molecule type" value="Genomic_DNA"/>
</dbReference>
<reference evidence="2" key="2">
    <citation type="submission" date="2020-09" db="EMBL/GenBank/DDBJ databases">
        <authorList>
            <person name="Sun Q."/>
            <person name="Zhou Y."/>
        </authorList>
    </citation>
    <scope>NUCLEOTIDE SEQUENCE</scope>
    <source>
        <strain evidence="2">CGMCC 4.3508</strain>
    </source>
</reference>
<organism evidence="2 3">
    <name type="scientific">Nocardia jinanensis</name>
    <dbReference type="NCBI Taxonomy" id="382504"/>
    <lineage>
        <taxon>Bacteria</taxon>
        <taxon>Bacillati</taxon>
        <taxon>Actinomycetota</taxon>
        <taxon>Actinomycetes</taxon>
        <taxon>Mycobacteriales</taxon>
        <taxon>Nocardiaceae</taxon>
        <taxon>Nocardia</taxon>
    </lineage>
</organism>
<dbReference type="AlphaFoldDB" id="A0A917VYK4"/>
<name>A0A917VYK4_9NOCA</name>
<keyword evidence="3" id="KW-1185">Reference proteome</keyword>
<sequence>MIPAGGPAGIRTRTPSTCPVSNEDREMAMVRNRFTMSLVTSVHTETAIRTIGSTVTGIVMLG</sequence>
<reference evidence="2" key="1">
    <citation type="journal article" date="2014" name="Int. J. Syst. Evol. Microbiol.">
        <title>Complete genome sequence of Corynebacterium casei LMG S-19264T (=DSM 44701T), isolated from a smear-ripened cheese.</title>
        <authorList>
            <consortium name="US DOE Joint Genome Institute (JGI-PGF)"/>
            <person name="Walter F."/>
            <person name="Albersmeier A."/>
            <person name="Kalinowski J."/>
            <person name="Ruckert C."/>
        </authorList>
    </citation>
    <scope>NUCLEOTIDE SEQUENCE</scope>
    <source>
        <strain evidence="2">CGMCC 4.3508</strain>
    </source>
</reference>
<feature type="region of interest" description="Disordered" evidence="1">
    <location>
        <begin position="1"/>
        <end position="20"/>
    </location>
</feature>
<evidence type="ECO:0000313" key="3">
    <source>
        <dbReference type="Proteomes" id="UP000638263"/>
    </source>
</evidence>
<accession>A0A917VYK4</accession>
<protein>
    <submittedName>
        <fullName evidence="2">Uncharacterized protein</fullName>
    </submittedName>
</protein>
<evidence type="ECO:0000256" key="1">
    <source>
        <dbReference type="SAM" id="MobiDB-lite"/>
    </source>
</evidence>